<protein>
    <submittedName>
        <fullName evidence="2">Uncharacterized protein</fullName>
    </submittedName>
</protein>
<feature type="region of interest" description="Disordered" evidence="1">
    <location>
        <begin position="1"/>
        <end position="65"/>
    </location>
</feature>
<sequence>MQALDSTGYHLTAHIGEDESEAQISLSQGNDVEEVHTREMKGSSGRPTDIECESSDEEDEYTSDECEDDDEDVIWCVEHDRAPFLGGASVGGFCSRHQFRVSLHLLNLEYQVRCQRMLLVSRRGEAVFMRALCRRYGLMDT</sequence>
<evidence type="ECO:0000256" key="1">
    <source>
        <dbReference type="SAM" id="MobiDB-lite"/>
    </source>
</evidence>
<dbReference type="EMBL" id="NMUH01000348">
    <property type="protein sequence ID" value="MQL77419.1"/>
    <property type="molecule type" value="Genomic_DNA"/>
</dbReference>
<accession>A0A843UB56</accession>
<organism evidence="2 3">
    <name type="scientific">Colocasia esculenta</name>
    <name type="common">Wild taro</name>
    <name type="synonym">Arum esculentum</name>
    <dbReference type="NCBI Taxonomy" id="4460"/>
    <lineage>
        <taxon>Eukaryota</taxon>
        <taxon>Viridiplantae</taxon>
        <taxon>Streptophyta</taxon>
        <taxon>Embryophyta</taxon>
        <taxon>Tracheophyta</taxon>
        <taxon>Spermatophyta</taxon>
        <taxon>Magnoliopsida</taxon>
        <taxon>Liliopsida</taxon>
        <taxon>Araceae</taxon>
        <taxon>Aroideae</taxon>
        <taxon>Colocasieae</taxon>
        <taxon>Colocasia</taxon>
    </lineage>
</organism>
<feature type="compositionally biased region" description="Acidic residues" evidence="1">
    <location>
        <begin position="50"/>
        <end position="65"/>
    </location>
</feature>
<dbReference type="AlphaFoldDB" id="A0A843UB56"/>
<keyword evidence="3" id="KW-1185">Reference proteome</keyword>
<evidence type="ECO:0000313" key="2">
    <source>
        <dbReference type="EMBL" id="MQL77419.1"/>
    </source>
</evidence>
<gene>
    <name evidence="2" type="ORF">Taro_009820</name>
</gene>
<reference evidence="2" key="1">
    <citation type="submission" date="2017-07" db="EMBL/GenBank/DDBJ databases">
        <title>Taro Niue Genome Assembly and Annotation.</title>
        <authorList>
            <person name="Atibalentja N."/>
            <person name="Keating K."/>
            <person name="Fields C.J."/>
        </authorList>
    </citation>
    <scope>NUCLEOTIDE SEQUENCE</scope>
    <source>
        <strain evidence="2">Niue_2</strain>
        <tissue evidence="2">Leaf</tissue>
    </source>
</reference>
<dbReference type="Proteomes" id="UP000652761">
    <property type="component" value="Unassembled WGS sequence"/>
</dbReference>
<proteinExistence type="predicted"/>
<name>A0A843UB56_COLES</name>
<evidence type="ECO:0000313" key="3">
    <source>
        <dbReference type="Proteomes" id="UP000652761"/>
    </source>
</evidence>
<comment type="caution">
    <text evidence="2">The sequence shown here is derived from an EMBL/GenBank/DDBJ whole genome shotgun (WGS) entry which is preliminary data.</text>
</comment>